<sequence>MSEASVSAIRLPSIRGFWRGEDMARRMVYRLLGGLSGGSLVLHESGSSVRFGAETAAGMPHVEIRVRDPRAFQYVLTGGVVGAGEAYMLGYWTSPDLVAVIRLFSANMAAMDAMDANSSRLRQLLMWGFHKLNGNTRNGSRRNIGAHYDLGNDFFRLFLDEQMMYSAAVYPSPETSLEEASLHKLDLLCQQLELQPEDHLLEIGTGWGGLAIHAARHYGCRVTTTTISREQYNHACERVAQAGLADRVEVLCQDYRELGGQYDKLVSVEMIEAVGHEFYSEYFRRCSALLRPGGKFAIQAITMADQRYVQARDSVDFIKRYIFPGGCLPSLEVIARHVARDTDMQIVNLRDITLDYARTLEHWRERFLAAREQVRGMGFDEVFLRMWEFYLCYCEGGFRERIISTVQLTMAKPGYRFDEPGHRSK</sequence>
<dbReference type="InterPro" id="IPR050723">
    <property type="entry name" value="CFA/CMAS"/>
</dbReference>
<protein>
    <submittedName>
        <fullName evidence="7">Class I SAM-dependent methyltransferase</fullName>
    </submittedName>
</protein>
<feature type="active site" evidence="6">
    <location>
        <position position="394"/>
    </location>
</feature>
<dbReference type="GO" id="GO:0008610">
    <property type="term" value="P:lipid biosynthetic process"/>
    <property type="evidence" value="ECO:0007669"/>
    <property type="project" value="InterPro"/>
</dbReference>
<gene>
    <name evidence="7" type="ORF">E4634_06270</name>
</gene>
<organism evidence="7 8">
    <name type="scientific">Mangrovimicrobium sediminis</name>
    <dbReference type="NCBI Taxonomy" id="2562682"/>
    <lineage>
        <taxon>Bacteria</taxon>
        <taxon>Pseudomonadati</taxon>
        <taxon>Pseudomonadota</taxon>
        <taxon>Gammaproteobacteria</taxon>
        <taxon>Cellvibrionales</taxon>
        <taxon>Halieaceae</taxon>
        <taxon>Mangrovimicrobium</taxon>
    </lineage>
</organism>
<evidence type="ECO:0000313" key="8">
    <source>
        <dbReference type="Proteomes" id="UP000298050"/>
    </source>
</evidence>
<keyword evidence="4" id="KW-0949">S-adenosyl-L-methionine</keyword>
<dbReference type="Proteomes" id="UP000298050">
    <property type="component" value="Unassembled WGS sequence"/>
</dbReference>
<evidence type="ECO:0000313" key="7">
    <source>
        <dbReference type="EMBL" id="TGD74802.1"/>
    </source>
</evidence>
<dbReference type="OrthoDB" id="9782855at2"/>
<dbReference type="PIRSF" id="PIRSF003085">
    <property type="entry name" value="CMAS"/>
    <property type="match status" value="1"/>
</dbReference>
<evidence type="ECO:0000256" key="3">
    <source>
        <dbReference type="ARBA" id="ARBA00022679"/>
    </source>
</evidence>
<proteinExistence type="inferred from homology"/>
<dbReference type="CDD" id="cd02440">
    <property type="entry name" value="AdoMet_MTases"/>
    <property type="match status" value="1"/>
</dbReference>
<comment type="caution">
    <text evidence="7">The sequence shown here is derived from an EMBL/GenBank/DDBJ whole genome shotgun (WGS) entry which is preliminary data.</text>
</comment>
<dbReference type="AlphaFoldDB" id="A0A4Z0M572"/>
<dbReference type="RefSeq" id="WP_135441909.1">
    <property type="nucleotide sequence ID" value="NZ_SRLE01000005.1"/>
</dbReference>
<keyword evidence="5" id="KW-0443">Lipid metabolism</keyword>
<keyword evidence="8" id="KW-1185">Reference proteome</keyword>
<comment type="similarity">
    <text evidence="1">Belongs to the CFA/CMAS family.</text>
</comment>
<accession>A0A4Z0M572</accession>
<keyword evidence="3 7" id="KW-0808">Transferase</keyword>
<dbReference type="GO" id="GO:0032259">
    <property type="term" value="P:methylation"/>
    <property type="evidence" value="ECO:0007669"/>
    <property type="project" value="UniProtKB-KW"/>
</dbReference>
<name>A0A4Z0M572_9GAMM</name>
<dbReference type="InterPro" id="IPR029063">
    <property type="entry name" value="SAM-dependent_MTases_sf"/>
</dbReference>
<evidence type="ECO:0000256" key="6">
    <source>
        <dbReference type="PIRSR" id="PIRSR003085-1"/>
    </source>
</evidence>
<dbReference type="PANTHER" id="PTHR43667">
    <property type="entry name" value="CYCLOPROPANE-FATTY-ACYL-PHOSPHOLIPID SYNTHASE"/>
    <property type="match status" value="1"/>
</dbReference>
<evidence type="ECO:0000256" key="5">
    <source>
        <dbReference type="ARBA" id="ARBA00023098"/>
    </source>
</evidence>
<dbReference type="EMBL" id="SRLE01000005">
    <property type="protein sequence ID" value="TGD74802.1"/>
    <property type="molecule type" value="Genomic_DNA"/>
</dbReference>
<dbReference type="Gene3D" id="3.40.50.150">
    <property type="entry name" value="Vaccinia Virus protein VP39"/>
    <property type="match status" value="1"/>
</dbReference>
<dbReference type="InterPro" id="IPR003333">
    <property type="entry name" value="CMAS"/>
</dbReference>
<dbReference type="Pfam" id="PF02353">
    <property type="entry name" value="CMAS"/>
    <property type="match status" value="1"/>
</dbReference>
<keyword evidence="2 7" id="KW-0489">Methyltransferase</keyword>
<reference evidence="7 8" key="1">
    <citation type="submission" date="2019-04" db="EMBL/GenBank/DDBJ databases">
        <title>Taxonomy of novel Haliea sp. from mangrove soil of West Coast of India.</title>
        <authorList>
            <person name="Verma A."/>
            <person name="Kumar P."/>
            <person name="Krishnamurthi S."/>
        </authorList>
    </citation>
    <scope>NUCLEOTIDE SEQUENCE [LARGE SCALE GENOMIC DNA]</scope>
    <source>
        <strain evidence="7 8">SAOS-164</strain>
    </source>
</reference>
<dbReference type="SUPFAM" id="SSF53335">
    <property type="entry name" value="S-adenosyl-L-methionine-dependent methyltransferases"/>
    <property type="match status" value="1"/>
</dbReference>
<dbReference type="PANTHER" id="PTHR43667:SF2">
    <property type="entry name" value="FATTY ACID C-METHYL TRANSFERASE"/>
    <property type="match status" value="1"/>
</dbReference>
<evidence type="ECO:0000256" key="4">
    <source>
        <dbReference type="ARBA" id="ARBA00022691"/>
    </source>
</evidence>
<evidence type="ECO:0000256" key="2">
    <source>
        <dbReference type="ARBA" id="ARBA00022603"/>
    </source>
</evidence>
<evidence type="ECO:0000256" key="1">
    <source>
        <dbReference type="ARBA" id="ARBA00010815"/>
    </source>
</evidence>
<dbReference type="GO" id="GO:0008168">
    <property type="term" value="F:methyltransferase activity"/>
    <property type="evidence" value="ECO:0007669"/>
    <property type="project" value="UniProtKB-KW"/>
</dbReference>